<dbReference type="InterPro" id="IPR007553">
    <property type="entry name" value="2-thiour_desulf"/>
</dbReference>
<reference evidence="1 2" key="1">
    <citation type="journal article" date="2006" name="J. Bacteriol.">
        <title>Comparison of the genome sequence of the poultry pathogen Bordetella avium with those of B. bronchiseptica, B. pertussis, and B. parapertussis reveals extensive diversity in surface structures associated with host interaction.</title>
        <authorList>
            <person name="Sebaihia M."/>
            <person name="Preston A."/>
            <person name="Maskell D.J."/>
            <person name="Kuzmiak H."/>
            <person name="Connell T.D."/>
            <person name="King N.D."/>
            <person name="Orndorff P.E."/>
            <person name="Miyamoto D.M."/>
            <person name="Thomson N.R."/>
            <person name="Harris D."/>
            <person name="Goble A."/>
            <person name="Lord A."/>
            <person name="Murphy L."/>
            <person name="Quail M.A."/>
            <person name="Rutter S."/>
            <person name="Squares R."/>
            <person name="Squares S."/>
            <person name="Woodward J."/>
            <person name="Parkhill J."/>
            <person name="Temple L.M."/>
        </authorList>
    </citation>
    <scope>NUCLEOTIDE SEQUENCE [LARGE SCALE GENOMIC DNA]</scope>
    <source>
        <strain evidence="1 2">197N</strain>
    </source>
</reference>
<dbReference type="RefSeq" id="WP_012418372.1">
    <property type="nucleotide sequence ID" value="NC_010645.1"/>
</dbReference>
<dbReference type="AlphaFoldDB" id="Q2KW78"/>
<dbReference type="OrthoDB" id="495783at2"/>
<dbReference type="eggNOG" id="COG1683">
    <property type="taxonomic scope" value="Bacteria"/>
</dbReference>
<dbReference type="PANTHER" id="PTHR30087">
    <property type="entry name" value="INNER MEMBRANE PROTEIN"/>
    <property type="match status" value="1"/>
</dbReference>
<dbReference type="STRING" id="360910.BAV2730"/>
<dbReference type="Pfam" id="PF04463">
    <property type="entry name" value="2-thiour_desulf"/>
    <property type="match status" value="1"/>
</dbReference>
<dbReference type="EMBL" id="AM167904">
    <property type="protein sequence ID" value="CAJ50341.1"/>
    <property type="molecule type" value="Genomic_DNA"/>
</dbReference>
<dbReference type="Proteomes" id="UP000001977">
    <property type="component" value="Chromosome"/>
</dbReference>
<gene>
    <name evidence="1" type="ordered locus">BAV2730</name>
</gene>
<keyword evidence="2" id="KW-1185">Reference proteome</keyword>
<evidence type="ECO:0000313" key="1">
    <source>
        <dbReference type="EMBL" id="CAJ50341.1"/>
    </source>
</evidence>
<organism evidence="1 2">
    <name type="scientific">Bordetella avium (strain 197N)</name>
    <dbReference type="NCBI Taxonomy" id="360910"/>
    <lineage>
        <taxon>Bacteria</taxon>
        <taxon>Pseudomonadati</taxon>
        <taxon>Pseudomonadota</taxon>
        <taxon>Betaproteobacteria</taxon>
        <taxon>Burkholderiales</taxon>
        <taxon>Alcaligenaceae</taxon>
        <taxon>Bordetella</taxon>
    </lineage>
</organism>
<dbReference type="PANTHER" id="PTHR30087:SF1">
    <property type="entry name" value="HYPOTHETICAL CYTOSOLIC PROTEIN"/>
    <property type="match status" value="1"/>
</dbReference>
<name>Q2KW78_BORA1</name>
<dbReference type="HOGENOM" id="CLU_076318_1_1_4"/>
<sequence>MEFVLVSACLLGSPVRYNGSHKRADSDVLTRWLAEGRVVSVCPEVAGGMPVPRPPAELLGGGGAQALVGVARVLDARGQDVTAAFRLGAAQALILARRHAVRIAVLKEDSPSCGSASIYDGSFSGRRMPGMGVTAALLQSEGIRVFSEHQLADADACLRQLEQMDAEPN</sequence>
<proteinExistence type="predicted"/>
<dbReference type="KEGG" id="bav:BAV2730"/>
<accession>Q2KW78</accession>
<evidence type="ECO:0000313" key="2">
    <source>
        <dbReference type="Proteomes" id="UP000001977"/>
    </source>
</evidence>
<protein>
    <submittedName>
        <fullName evidence="1">Uncharacterized protein</fullName>
    </submittedName>
</protein>